<proteinExistence type="predicted"/>
<evidence type="ECO:0000313" key="2">
    <source>
        <dbReference type="EMBL" id="MDQ0118103.1"/>
    </source>
</evidence>
<dbReference type="InterPro" id="IPR029058">
    <property type="entry name" value="AB_hydrolase_fold"/>
</dbReference>
<gene>
    <name evidence="2" type="ORF">J2T22_001280</name>
</gene>
<comment type="caution">
    <text evidence="2">The sequence shown here is derived from an EMBL/GenBank/DDBJ whole genome shotgun (WGS) entry which is preliminary data.</text>
</comment>
<dbReference type="SUPFAM" id="SSF53474">
    <property type="entry name" value="alpha/beta-Hydrolases"/>
    <property type="match status" value="1"/>
</dbReference>
<dbReference type="PANTHER" id="PTHR43433">
    <property type="entry name" value="HYDROLASE, ALPHA/BETA FOLD FAMILY PROTEIN"/>
    <property type="match status" value="1"/>
</dbReference>
<sequence length="273" mass="28644">MTKTQETGTVSTVVSPDGTSLSVERMGTGPSLVLVDGAFCGRNFGPSRALANALKDSFTVYFYDRRGRGDSGETMPYATEREIEDLQAVLTEAGGNPYVYGISSGAALALEAAAAGVPMRGLATYEAPYTGVQGPDGSPGSHREHLEALLRDGKRGSAVSYFLVKMVGAPAFLPYLLRIMPGVWKKQTAAANTLPYETRVTNNFTAPVERLRTITVPTLVMVGGKAAGPMAQGQKTIAGAVPGSEHRVLDGQTHQVSAAAIATQLKGFFDGGK</sequence>
<accession>A0ABT9UGM3</accession>
<dbReference type="Pfam" id="PF12697">
    <property type="entry name" value="Abhydrolase_6"/>
    <property type="match status" value="1"/>
</dbReference>
<dbReference type="InterPro" id="IPR000073">
    <property type="entry name" value="AB_hydrolase_1"/>
</dbReference>
<evidence type="ECO:0000313" key="3">
    <source>
        <dbReference type="Proteomes" id="UP001226389"/>
    </source>
</evidence>
<evidence type="ECO:0000259" key="1">
    <source>
        <dbReference type="Pfam" id="PF12697"/>
    </source>
</evidence>
<name>A0ABT9UGM3_9MICC</name>
<dbReference type="Proteomes" id="UP001226389">
    <property type="component" value="Unassembled WGS sequence"/>
</dbReference>
<organism evidence="2 3">
    <name type="scientific">Pseudarthrobacter defluvii</name>
    <dbReference type="NCBI Taxonomy" id="410837"/>
    <lineage>
        <taxon>Bacteria</taxon>
        <taxon>Bacillati</taxon>
        <taxon>Actinomycetota</taxon>
        <taxon>Actinomycetes</taxon>
        <taxon>Micrococcales</taxon>
        <taxon>Micrococcaceae</taxon>
        <taxon>Pseudarthrobacter</taxon>
    </lineage>
</organism>
<feature type="domain" description="AB hydrolase-1" evidence="1">
    <location>
        <begin position="47"/>
        <end position="246"/>
    </location>
</feature>
<dbReference type="InterPro" id="IPR050471">
    <property type="entry name" value="AB_hydrolase"/>
</dbReference>
<reference evidence="2 3" key="1">
    <citation type="submission" date="2023-07" db="EMBL/GenBank/DDBJ databases">
        <title>Sorghum-associated microbial communities from plants grown in Nebraska, USA.</title>
        <authorList>
            <person name="Schachtman D."/>
        </authorList>
    </citation>
    <scope>NUCLEOTIDE SEQUENCE [LARGE SCALE GENOMIC DNA]</scope>
    <source>
        <strain evidence="2 3">DS994</strain>
    </source>
</reference>
<dbReference type="Gene3D" id="3.40.50.1820">
    <property type="entry name" value="alpha/beta hydrolase"/>
    <property type="match status" value="1"/>
</dbReference>
<keyword evidence="3" id="KW-1185">Reference proteome</keyword>
<dbReference type="PANTHER" id="PTHR43433:SF5">
    <property type="entry name" value="AB HYDROLASE-1 DOMAIN-CONTAINING PROTEIN"/>
    <property type="match status" value="1"/>
</dbReference>
<dbReference type="RefSeq" id="WP_307488965.1">
    <property type="nucleotide sequence ID" value="NZ_JAUSSY010000004.1"/>
</dbReference>
<dbReference type="EMBL" id="JAUSSY010000004">
    <property type="protein sequence ID" value="MDQ0118103.1"/>
    <property type="molecule type" value="Genomic_DNA"/>
</dbReference>
<protein>
    <submittedName>
        <fullName evidence="2">Pimeloyl-ACP methyl ester carboxylesterase</fullName>
    </submittedName>
</protein>